<proteinExistence type="predicted"/>
<feature type="domain" description="Pyrrolo-quinoline quinone repeat" evidence="3">
    <location>
        <begin position="191"/>
        <end position="381"/>
    </location>
</feature>
<evidence type="ECO:0000259" key="3">
    <source>
        <dbReference type="Pfam" id="PF13360"/>
    </source>
</evidence>
<dbReference type="Proteomes" id="UP001500618">
    <property type="component" value="Unassembled WGS sequence"/>
</dbReference>
<dbReference type="SMART" id="SM00564">
    <property type="entry name" value="PQQ"/>
    <property type="match status" value="4"/>
</dbReference>
<evidence type="ECO:0000256" key="2">
    <source>
        <dbReference type="SAM" id="SignalP"/>
    </source>
</evidence>
<dbReference type="PROSITE" id="PS51257">
    <property type="entry name" value="PROKAR_LIPOPROTEIN"/>
    <property type="match status" value="1"/>
</dbReference>
<reference evidence="4 5" key="1">
    <citation type="journal article" date="2019" name="Int. J. Syst. Evol. Microbiol.">
        <title>The Global Catalogue of Microorganisms (GCM) 10K type strain sequencing project: providing services to taxonomists for standard genome sequencing and annotation.</title>
        <authorList>
            <consortium name="The Broad Institute Genomics Platform"/>
            <consortium name="The Broad Institute Genome Sequencing Center for Infectious Disease"/>
            <person name="Wu L."/>
            <person name="Ma J."/>
        </authorList>
    </citation>
    <scope>NUCLEOTIDE SEQUENCE [LARGE SCALE GENOMIC DNA]</scope>
    <source>
        <strain evidence="4 5">JCM 14718</strain>
    </source>
</reference>
<feature type="signal peptide" evidence="2">
    <location>
        <begin position="1"/>
        <end position="24"/>
    </location>
</feature>
<dbReference type="InterPro" id="IPR002372">
    <property type="entry name" value="PQQ_rpt_dom"/>
</dbReference>
<dbReference type="EMBL" id="BAAANY010000003">
    <property type="protein sequence ID" value="GAA1663132.1"/>
    <property type="molecule type" value="Genomic_DNA"/>
</dbReference>
<comment type="caution">
    <text evidence="4">The sequence shown here is derived from an EMBL/GenBank/DDBJ whole genome shotgun (WGS) entry which is preliminary data.</text>
</comment>
<keyword evidence="5" id="KW-1185">Reference proteome</keyword>
<dbReference type="SUPFAM" id="SSF50998">
    <property type="entry name" value="Quinoprotein alcohol dehydrogenase-like"/>
    <property type="match status" value="1"/>
</dbReference>
<dbReference type="Gene3D" id="2.40.128.630">
    <property type="match status" value="2"/>
</dbReference>
<evidence type="ECO:0000256" key="1">
    <source>
        <dbReference type="SAM" id="MobiDB-lite"/>
    </source>
</evidence>
<dbReference type="InterPro" id="IPR015943">
    <property type="entry name" value="WD40/YVTN_repeat-like_dom_sf"/>
</dbReference>
<dbReference type="InterPro" id="IPR011047">
    <property type="entry name" value="Quinoprotein_ADH-like_sf"/>
</dbReference>
<accession>A0ABN2G0N0</accession>
<evidence type="ECO:0000313" key="5">
    <source>
        <dbReference type="Proteomes" id="UP001500618"/>
    </source>
</evidence>
<dbReference type="PANTHER" id="PTHR34512:SF30">
    <property type="entry name" value="OUTER MEMBRANE PROTEIN ASSEMBLY FACTOR BAMB"/>
    <property type="match status" value="1"/>
</dbReference>
<evidence type="ECO:0000313" key="4">
    <source>
        <dbReference type="EMBL" id="GAA1663132.1"/>
    </source>
</evidence>
<dbReference type="PANTHER" id="PTHR34512">
    <property type="entry name" value="CELL SURFACE PROTEIN"/>
    <property type="match status" value="1"/>
</dbReference>
<feature type="domain" description="Pyrrolo-quinoline quinone repeat" evidence="3">
    <location>
        <begin position="60"/>
        <end position="188"/>
    </location>
</feature>
<dbReference type="Gene3D" id="2.130.10.10">
    <property type="entry name" value="YVTN repeat-like/Quinoprotein amine dehydrogenase"/>
    <property type="match status" value="1"/>
</dbReference>
<gene>
    <name evidence="4" type="ORF">GCM10009765_10760</name>
</gene>
<name>A0ABN2G0N0_9ACTN</name>
<protein>
    <recommendedName>
        <fullName evidence="3">Pyrrolo-quinoline quinone repeat domain-containing protein</fullName>
    </recommendedName>
</protein>
<feature type="region of interest" description="Disordered" evidence="1">
    <location>
        <begin position="28"/>
        <end position="64"/>
    </location>
</feature>
<dbReference type="InterPro" id="IPR018391">
    <property type="entry name" value="PQQ_b-propeller_rpt"/>
</dbReference>
<keyword evidence="2" id="KW-0732">Signal</keyword>
<feature type="chain" id="PRO_5047002085" description="Pyrrolo-quinoline quinone repeat domain-containing protein" evidence="2">
    <location>
        <begin position="25"/>
        <end position="391"/>
    </location>
</feature>
<organism evidence="4 5">
    <name type="scientific">Fodinicola feengrottensis</name>
    <dbReference type="NCBI Taxonomy" id="435914"/>
    <lineage>
        <taxon>Bacteria</taxon>
        <taxon>Bacillati</taxon>
        <taxon>Actinomycetota</taxon>
        <taxon>Actinomycetes</taxon>
        <taxon>Mycobacteriales</taxon>
        <taxon>Fodinicola</taxon>
    </lineage>
</organism>
<dbReference type="RefSeq" id="WP_344307670.1">
    <property type="nucleotide sequence ID" value="NZ_BAAANY010000003.1"/>
</dbReference>
<sequence length="391" mass="40029">MSFRVRAVAGFSLLALLVAGCGGGATKTVPSGTPGEPTWAPWPSALHDARHSGASTSDGPQSGKFRWQRQLETSITPGPVIGADGTIYVASNTGIFHALDPATGNDRWTYDLGHAGGGDLSVSALVLPSGDILVPSAQQLVALSPAGVHLWTQDLPGVPTSPVTANGDRVYVGDMSGGVSAIDVTGGKSHRLVWTVQAGSGSYGSVVATGTGRLYTTADSGLVAVDDHGSTGKVAWRANPSDGITEVSAGLAADGTAILGTNGKREWAYHPDGTRAWDSPRTITYSSPSVTANGLVYVGDHAGFVHVFSVKDGTESATYGPVPTLIWSSTVVDRRSDVYFAGQNGHVYGVTAAGKRLFDVKVGGQVDSYPALTADGALIVGARNGILTSIS</sequence>
<dbReference type="Pfam" id="PF13360">
    <property type="entry name" value="PQQ_2"/>
    <property type="match status" value="2"/>
</dbReference>